<dbReference type="InterPro" id="IPR007138">
    <property type="entry name" value="ABM_dom"/>
</dbReference>
<organism evidence="2 3">
    <name type="scientific">Rhizobium loti</name>
    <name type="common">Mesorhizobium loti</name>
    <dbReference type="NCBI Taxonomy" id="381"/>
    <lineage>
        <taxon>Bacteria</taxon>
        <taxon>Pseudomonadati</taxon>
        <taxon>Pseudomonadota</taxon>
        <taxon>Alphaproteobacteria</taxon>
        <taxon>Hyphomicrobiales</taxon>
        <taxon>Phyllobacteriaceae</taxon>
        <taxon>Mesorhizobium</taxon>
    </lineage>
</organism>
<dbReference type="EMBL" id="LPWA01000001">
    <property type="protein sequence ID" value="KUM28852.1"/>
    <property type="molecule type" value="Genomic_DNA"/>
</dbReference>
<sequence>MLLIIGTIRVPPERLADARPAMERMISASRAEPGCLAYSYAQDVLDPGLIHVSEAWRDRAALDAHFKSGHIAEWRASWVELGIGDRKLTLYEAGEGTPT</sequence>
<feature type="domain" description="ABM" evidence="1">
    <location>
        <begin position="2"/>
        <end position="90"/>
    </location>
</feature>
<dbReference type="PROSITE" id="PS51725">
    <property type="entry name" value="ABM"/>
    <property type="match status" value="1"/>
</dbReference>
<dbReference type="PANTHER" id="PTHR33336">
    <property type="entry name" value="QUINOL MONOOXYGENASE YGIN-RELATED"/>
    <property type="match status" value="1"/>
</dbReference>
<dbReference type="Gene3D" id="3.30.70.100">
    <property type="match status" value="1"/>
</dbReference>
<dbReference type="PANTHER" id="PTHR33336:SF3">
    <property type="entry name" value="ABM DOMAIN-CONTAINING PROTEIN"/>
    <property type="match status" value="1"/>
</dbReference>
<evidence type="ECO:0000313" key="2">
    <source>
        <dbReference type="EMBL" id="KUM28852.1"/>
    </source>
</evidence>
<protein>
    <submittedName>
        <fullName evidence="2">Antibiotic biosynthesis monooxygenase</fullName>
    </submittedName>
</protein>
<dbReference type="SUPFAM" id="SSF54909">
    <property type="entry name" value="Dimeric alpha+beta barrel"/>
    <property type="match status" value="1"/>
</dbReference>
<reference evidence="2 3" key="1">
    <citation type="submission" date="2015-12" db="EMBL/GenBank/DDBJ databases">
        <title>Draft genome sequence of Mesorhizobium sp. UFLA 01-765, a multitolerant efficient symbiont and plant-growth promoting strain isolated from Zn-mining soil using Leucaena leucocephala as a trap plant.</title>
        <authorList>
            <person name="Rangel W.M."/>
            <person name="Thijs S."/>
            <person name="Longatti S.M."/>
            <person name="Moreira F.M."/>
            <person name="Weyens N."/>
            <person name="Vangronsveld J."/>
            <person name="Van Hamme J.D."/>
            <person name="Bottos E.M."/>
            <person name="Rineau F."/>
        </authorList>
    </citation>
    <scope>NUCLEOTIDE SEQUENCE [LARGE SCALE GENOMIC DNA]</scope>
    <source>
        <strain evidence="2 3">UFLA 01-765</strain>
    </source>
</reference>
<dbReference type="Pfam" id="PF03992">
    <property type="entry name" value="ABM"/>
    <property type="match status" value="1"/>
</dbReference>
<dbReference type="OrthoDB" id="287932at2"/>
<dbReference type="GO" id="GO:0004497">
    <property type="term" value="F:monooxygenase activity"/>
    <property type="evidence" value="ECO:0007669"/>
    <property type="project" value="UniProtKB-KW"/>
</dbReference>
<evidence type="ECO:0000313" key="3">
    <source>
        <dbReference type="Proteomes" id="UP000053176"/>
    </source>
</evidence>
<comment type="caution">
    <text evidence="2">The sequence shown here is derived from an EMBL/GenBank/DDBJ whole genome shotgun (WGS) entry which is preliminary data.</text>
</comment>
<proteinExistence type="predicted"/>
<gene>
    <name evidence="2" type="ORF">AU467_00805</name>
</gene>
<keyword evidence="2" id="KW-0503">Monooxygenase</keyword>
<dbReference type="InterPro" id="IPR011008">
    <property type="entry name" value="Dimeric_a/b-barrel"/>
</dbReference>
<dbReference type="Proteomes" id="UP000053176">
    <property type="component" value="Unassembled WGS sequence"/>
</dbReference>
<dbReference type="AlphaFoldDB" id="A0A124GH53"/>
<keyword evidence="2" id="KW-0560">Oxidoreductase</keyword>
<evidence type="ECO:0000259" key="1">
    <source>
        <dbReference type="PROSITE" id="PS51725"/>
    </source>
</evidence>
<accession>A0A124GH53</accession>
<dbReference type="InterPro" id="IPR050744">
    <property type="entry name" value="AI-2_Isomerase_LsrG"/>
</dbReference>
<name>A0A124GH53_RHILI</name>